<keyword evidence="1" id="KW-0677">Repeat</keyword>
<feature type="compositionally biased region" description="Polar residues" evidence="4">
    <location>
        <begin position="20"/>
        <end position="31"/>
    </location>
</feature>
<feature type="compositionally biased region" description="Low complexity" evidence="4">
    <location>
        <begin position="80"/>
        <end position="99"/>
    </location>
</feature>
<dbReference type="SMART" id="SM00360">
    <property type="entry name" value="RRM"/>
    <property type="match status" value="2"/>
</dbReference>
<evidence type="ECO:0000256" key="4">
    <source>
        <dbReference type="SAM" id="MobiDB-lite"/>
    </source>
</evidence>
<sequence>MSIAESAVSENFASVVANQTPSSSNFMSIPQNGCAEPPSGIFSQSSLGQQSPPSADLNGGCYVPTIGVPPAHHNGGRRCTNNSTYSSSFGNTSSGSFSSRPERHHRGERHSSYSGSVSSFHTDRTSRHDTLLSDTNLYIRGLEPDMTDAQLREMCEPYGKIKSTKAIMDKITNRCKGYGFVDFESAEAAQAAVRDLTEKKIQAQMAKRQEQDPTNLYIANLPLSYTENKLQEMLASEDGLVISTRILRNPDGSSRGVGFARMDSRECCDKIIEKFDGVQLEDSPDKLLVKFADSARKTKPRSGAGNSISYHQGRYDDVNAVSEEYNDYNNIDYLQYREPIDLYQQQLFQFSNVANSGVPYVYNSSFPPYVQTSLQTLIPQNAYQNPSVTLANQFQGMTLNPAPNNGNSTIPGSIDSNASGPLSGQDVLYPVQLNPPFFNYQHFDGHGQYVSNTYVPQGQYINPELFAYQQSVQVAPPPVYQPLVEQPSEHEAVNEAPQVDGNNEAAEPVLSSPETTSSNESGKDEPTSTE</sequence>
<evidence type="ECO:0000259" key="5">
    <source>
        <dbReference type="PROSITE" id="PS50102"/>
    </source>
</evidence>
<dbReference type="WBParaSite" id="Pan_g13190.t2">
    <property type="protein sequence ID" value="Pan_g13190.t2"/>
    <property type="gene ID" value="Pan_g13190"/>
</dbReference>
<feature type="domain" description="RRM" evidence="5">
    <location>
        <begin position="135"/>
        <end position="208"/>
    </location>
</feature>
<reference evidence="7" key="2">
    <citation type="submission" date="2020-10" db="UniProtKB">
        <authorList>
            <consortium name="WormBaseParasite"/>
        </authorList>
    </citation>
    <scope>IDENTIFICATION</scope>
</reference>
<keyword evidence="6" id="KW-1185">Reference proteome</keyword>
<evidence type="ECO:0000256" key="3">
    <source>
        <dbReference type="PROSITE-ProRule" id="PRU00176"/>
    </source>
</evidence>
<evidence type="ECO:0000256" key="1">
    <source>
        <dbReference type="ARBA" id="ARBA00022737"/>
    </source>
</evidence>
<feature type="region of interest" description="Disordered" evidence="4">
    <location>
        <begin position="485"/>
        <end position="530"/>
    </location>
</feature>
<feature type="region of interest" description="Disordered" evidence="4">
    <location>
        <begin position="20"/>
        <end position="127"/>
    </location>
</feature>
<feature type="domain" description="RRM" evidence="5">
    <location>
        <begin position="214"/>
        <end position="294"/>
    </location>
</feature>
<dbReference type="Gene3D" id="3.30.70.330">
    <property type="match status" value="2"/>
</dbReference>
<dbReference type="PANTHER" id="PTHR24012">
    <property type="entry name" value="RNA BINDING PROTEIN"/>
    <property type="match status" value="1"/>
</dbReference>
<evidence type="ECO:0000313" key="7">
    <source>
        <dbReference type="WBParaSite" id="Pan_g13190.t2"/>
    </source>
</evidence>
<dbReference type="InterPro" id="IPR000504">
    <property type="entry name" value="RRM_dom"/>
</dbReference>
<dbReference type="Pfam" id="PF00076">
    <property type="entry name" value="RRM_1"/>
    <property type="match status" value="2"/>
</dbReference>
<organism evidence="6 7">
    <name type="scientific">Panagrellus redivivus</name>
    <name type="common">Microworm</name>
    <dbReference type="NCBI Taxonomy" id="6233"/>
    <lineage>
        <taxon>Eukaryota</taxon>
        <taxon>Metazoa</taxon>
        <taxon>Ecdysozoa</taxon>
        <taxon>Nematoda</taxon>
        <taxon>Chromadorea</taxon>
        <taxon>Rhabditida</taxon>
        <taxon>Tylenchina</taxon>
        <taxon>Panagrolaimomorpha</taxon>
        <taxon>Panagrolaimoidea</taxon>
        <taxon>Panagrolaimidae</taxon>
        <taxon>Panagrellus</taxon>
    </lineage>
</organism>
<proteinExistence type="predicted"/>
<dbReference type="AlphaFoldDB" id="A0A7E4ZRQ7"/>
<feature type="compositionally biased region" description="Low complexity" evidence="4">
    <location>
        <begin position="43"/>
        <end position="54"/>
    </location>
</feature>
<dbReference type="InterPro" id="IPR012677">
    <property type="entry name" value="Nucleotide-bd_a/b_plait_sf"/>
</dbReference>
<dbReference type="Proteomes" id="UP000492821">
    <property type="component" value="Unassembled WGS sequence"/>
</dbReference>
<dbReference type="CDD" id="cd12243">
    <property type="entry name" value="RRM1_MSSP"/>
    <property type="match status" value="1"/>
</dbReference>
<feature type="compositionally biased region" description="Basic and acidic residues" evidence="4">
    <location>
        <begin position="521"/>
        <end position="530"/>
    </location>
</feature>
<dbReference type="InterPro" id="IPR035979">
    <property type="entry name" value="RBD_domain_sf"/>
</dbReference>
<dbReference type="FunFam" id="3.30.70.330:FF:000012">
    <property type="entry name" value="RNA-binding motif, single-stranded-interacting protein 3 isoform 1"/>
    <property type="match status" value="1"/>
</dbReference>
<dbReference type="SUPFAM" id="SSF54928">
    <property type="entry name" value="RNA-binding domain, RBD"/>
    <property type="match status" value="1"/>
</dbReference>
<evidence type="ECO:0000256" key="2">
    <source>
        <dbReference type="ARBA" id="ARBA00022884"/>
    </source>
</evidence>
<evidence type="ECO:0000313" key="6">
    <source>
        <dbReference type="Proteomes" id="UP000492821"/>
    </source>
</evidence>
<dbReference type="GO" id="GO:0003723">
    <property type="term" value="F:RNA binding"/>
    <property type="evidence" value="ECO:0007669"/>
    <property type="project" value="UniProtKB-UniRule"/>
</dbReference>
<keyword evidence="2 3" id="KW-0694">RNA-binding</keyword>
<name>A0A7E4ZRQ7_PANRE</name>
<reference evidence="6" key="1">
    <citation type="journal article" date="2013" name="Genetics">
        <title>The draft genome and transcriptome of Panagrellus redivivus are shaped by the harsh demands of a free-living lifestyle.</title>
        <authorList>
            <person name="Srinivasan J."/>
            <person name="Dillman A.R."/>
            <person name="Macchietto M.G."/>
            <person name="Heikkinen L."/>
            <person name="Lakso M."/>
            <person name="Fracchia K.M."/>
            <person name="Antoshechkin I."/>
            <person name="Mortazavi A."/>
            <person name="Wong G."/>
            <person name="Sternberg P.W."/>
        </authorList>
    </citation>
    <scope>NUCLEOTIDE SEQUENCE [LARGE SCALE GENOMIC DNA]</scope>
    <source>
        <strain evidence="6">MT8872</strain>
    </source>
</reference>
<accession>A0A7E4ZRQ7</accession>
<dbReference type="PROSITE" id="PS50102">
    <property type="entry name" value="RRM"/>
    <property type="match status" value="2"/>
</dbReference>
<protein>
    <submittedName>
        <fullName evidence="7">RRM domain-containing protein</fullName>
    </submittedName>
</protein>